<comment type="subunit">
    <text evidence="6">This enzyme consists of two polypeptide chains, which are synthesized in precursor form from a single polypeptide.</text>
</comment>
<dbReference type="EC" id="3.4.19.13" evidence="6"/>
<dbReference type="GO" id="GO:0103068">
    <property type="term" value="F:leukotriene C4 gamma-glutamyl transferase activity"/>
    <property type="evidence" value="ECO:0007669"/>
    <property type="project" value="UniProtKB-EC"/>
</dbReference>
<name>A0A7W8XKL7_9HYPH</name>
<evidence type="ECO:0000256" key="1">
    <source>
        <dbReference type="ARBA" id="ARBA00001049"/>
    </source>
</evidence>
<keyword evidence="6 7" id="KW-0012">Acyltransferase</keyword>
<dbReference type="UniPathway" id="UPA00204"/>
<dbReference type="EMBL" id="JACHBC010000026">
    <property type="protein sequence ID" value="MBB5564620.1"/>
    <property type="molecule type" value="Genomic_DNA"/>
</dbReference>
<dbReference type="InterPro" id="IPR052896">
    <property type="entry name" value="GGT-like_enzyme"/>
</dbReference>
<evidence type="ECO:0000256" key="5">
    <source>
        <dbReference type="PIRSR" id="PIRSR600101-2"/>
    </source>
</evidence>
<dbReference type="Gene3D" id="1.10.246.130">
    <property type="match status" value="1"/>
</dbReference>
<comment type="caution">
    <text evidence="7">The sequence shown here is derived from an EMBL/GenBank/DDBJ whole genome shotgun (WGS) entry which is preliminary data.</text>
</comment>
<feature type="binding site" evidence="5">
    <location>
        <position position="448"/>
    </location>
    <ligand>
        <name>L-glutamate</name>
        <dbReference type="ChEBI" id="CHEBI:29985"/>
    </ligand>
</feature>
<accession>A0A7W8XKL7</accession>
<dbReference type="InterPro" id="IPR043137">
    <property type="entry name" value="GGT_ssub_C"/>
</dbReference>
<evidence type="ECO:0000256" key="2">
    <source>
        <dbReference type="ARBA" id="ARBA00001089"/>
    </source>
</evidence>
<dbReference type="SUPFAM" id="SSF56235">
    <property type="entry name" value="N-terminal nucleophile aminohydrolases (Ntn hydrolases)"/>
    <property type="match status" value="1"/>
</dbReference>
<dbReference type="Proteomes" id="UP000528824">
    <property type="component" value="Unassembled WGS sequence"/>
</dbReference>
<dbReference type="GO" id="GO:0006750">
    <property type="term" value="P:glutathione biosynthetic process"/>
    <property type="evidence" value="ECO:0007669"/>
    <property type="project" value="UniProtKB-KW"/>
</dbReference>
<evidence type="ECO:0000313" key="8">
    <source>
        <dbReference type="Proteomes" id="UP000528824"/>
    </source>
</evidence>
<protein>
    <recommendedName>
        <fullName evidence="6">Glutathione hydrolase proenzyme</fullName>
        <ecNumber evidence="6">2.3.2.2</ecNumber>
        <ecNumber evidence="6">3.4.19.13</ecNumber>
    </recommendedName>
    <component>
        <recommendedName>
            <fullName evidence="6">Glutathione hydrolase large chain</fullName>
        </recommendedName>
    </component>
    <component>
        <recommendedName>
            <fullName evidence="6">Glutathione hydrolase small chain</fullName>
        </recommendedName>
    </component>
</protein>
<feature type="active site" description="Nucleophile" evidence="4">
    <location>
        <position position="365"/>
    </location>
</feature>
<dbReference type="Gene3D" id="3.60.20.40">
    <property type="match status" value="1"/>
</dbReference>
<keyword evidence="6 7" id="KW-0378">Hydrolase</keyword>
<dbReference type="PANTHER" id="PTHR43881">
    <property type="entry name" value="GAMMA-GLUTAMYLTRANSPEPTIDASE (AFU_ORTHOLOGUE AFUA_4G13580)"/>
    <property type="match status" value="1"/>
</dbReference>
<evidence type="ECO:0000256" key="3">
    <source>
        <dbReference type="ARBA" id="ARBA00047417"/>
    </source>
</evidence>
<comment type="catalytic activity">
    <reaction evidence="3 6">
        <text>an N-terminal (5-L-glutamyl)-[peptide] + an alpha-amino acid = 5-L-glutamyl amino acid + an N-terminal L-alpha-aminoacyl-[peptide]</text>
        <dbReference type="Rhea" id="RHEA:23904"/>
        <dbReference type="Rhea" id="RHEA-COMP:9780"/>
        <dbReference type="Rhea" id="RHEA-COMP:9795"/>
        <dbReference type="ChEBI" id="CHEBI:77644"/>
        <dbReference type="ChEBI" id="CHEBI:78597"/>
        <dbReference type="ChEBI" id="CHEBI:78599"/>
        <dbReference type="ChEBI" id="CHEBI:78608"/>
        <dbReference type="EC" id="2.3.2.2"/>
    </reaction>
</comment>
<reference evidence="7 8" key="1">
    <citation type="submission" date="2020-08" db="EMBL/GenBank/DDBJ databases">
        <title>Genomic Encyclopedia of Type Strains, Phase IV (KMG-V): Genome sequencing to study the core and pangenomes of soil and plant-associated prokaryotes.</title>
        <authorList>
            <person name="Whitman W."/>
        </authorList>
    </citation>
    <scope>NUCLEOTIDE SEQUENCE [LARGE SCALE GENOMIC DNA]</scope>
    <source>
        <strain evidence="7 8">SEMIA 4034</strain>
    </source>
</reference>
<comment type="PTM">
    <text evidence="6">Cleaved by autocatalysis into a large and a small subunit.</text>
</comment>
<keyword evidence="6" id="KW-0865">Zymogen</keyword>
<dbReference type="PRINTS" id="PR01210">
    <property type="entry name" value="GGTRANSPTASE"/>
</dbReference>
<dbReference type="InterPro" id="IPR043138">
    <property type="entry name" value="GGT_lsub"/>
</dbReference>
<keyword evidence="8" id="KW-1185">Reference proteome</keyword>
<dbReference type="GO" id="GO:0006751">
    <property type="term" value="P:glutathione catabolic process"/>
    <property type="evidence" value="ECO:0007669"/>
    <property type="project" value="UniProtKB-UniRule"/>
</dbReference>
<evidence type="ECO:0000256" key="4">
    <source>
        <dbReference type="PIRSR" id="PIRSR600101-1"/>
    </source>
</evidence>
<comment type="catalytic activity">
    <reaction evidence="1 6">
        <text>an S-substituted glutathione + H2O = an S-substituted L-cysteinylglycine + L-glutamate</text>
        <dbReference type="Rhea" id="RHEA:59468"/>
        <dbReference type="ChEBI" id="CHEBI:15377"/>
        <dbReference type="ChEBI" id="CHEBI:29985"/>
        <dbReference type="ChEBI" id="CHEBI:90779"/>
        <dbReference type="ChEBI" id="CHEBI:143103"/>
        <dbReference type="EC" id="3.4.19.13"/>
    </reaction>
</comment>
<evidence type="ECO:0000256" key="6">
    <source>
        <dbReference type="RuleBase" id="RU368036"/>
    </source>
</evidence>
<dbReference type="PANTHER" id="PTHR43881:SF1">
    <property type="entry name" value="GAMMA-GLUTAMYLTRANSPEPTIDASE (AFU_ORTHOLOGUE AFUA_4G13580)"/>
    <property type="match status" value="1"/>
</dbReference>
<gene>
    <name evidence="7" type="ORF">GGI59_006329</name>
</gene>
<dbReference type="AlphaFoldDB" id="A0A7W8XKL7"/>
<comment type="similarity">
    <text evidence="6">Belongs to the gamma-glutamyltransferase family.</text>
</comment>
<dbReference type="GO" id="GO:0036374">
    <property type="term" value="F:glutathione hydrolase activity"/>
    <property type="evidence" value="ECO:0007669"/>
    <property type="project" value="UniProtKB-UniRule"/>
</dbReference>
<dbReference type="EC" id="2.3.2.2" evidence="6"/>
<evidence type="ECO:0000313" key="7">
    <source>
        <dbReference type="EMBL" id="MBB5564620.1"/>
    </source>
</evidence>
<sequence>MGEGDRPLLSKGIDDMRNFEMPGRSIAVGRNGMAATSHPMATLTAIDILKAGGKAIDAAVGACAVQCVVEAGSTGIGGDCFALLASNGNDDVVAYNGSGRTPAAAHFEWYRDNGITSIERSSPHAVTVPGAVDAWARLVADHGRMPLSEILAPAIALARDGYGITPRVAVDISNQRDLLLRDPSTRRIFLIDDQAPPVGSVQCQPELAQTLEAIGVSGRDGFYRGSVADDMVTRLNSLGGLHTLEDFASAAGEYLKPVSATYRGWTVHECPPNGQGIIALMILKILERFERKGDPLGVDNLHIEVEATRLAYAARDRWIADAAVSNVPVDFLLSDELADSLAAKIDMKTAADAAAVLHGVEHSDTVYISVVDKDRNVASFINSVFHPYGSGLMAPNSGVLLHNRGQSFVMKPGHPNAMGPRKRPMHTIIPGLVTRHGKSVLSFGVMGGHYQAMGHAHFLSKLFDFNMDIQSAIDLPRLFPLPGTATIEAEGRLRTSIGDNLEARGFKVVAPSWAIGGAQAIWIDDQHNTLLGASDHRKDGCALGY</sequence>
<dbReference type="InterPro" id="IPR000101">
    <property type="entry name" value="GGT_peptidase"/>
</dbReference>
<dbReference type="InterPro" id="IPR029055">
    <property type="entry name" value="Ntn_hydrolases_N"/>
</dbReference>
<dbReference type="NCBIfam" id="TIGR00066">
    <property type="entry name" value="g_glut_trans"/>
    <property type="match status" value="1"/>
</dbReference>
<proteinExistence type="inferred from homology"/>
<comment type="pathway">
    <text evidence="6">Sulfur metabolism; glutathione metabolism.</text>
</comment>
<organism evidence="7 8">
    <name type="scientific">Rhizobium lentis</name>
    <dbReference type="NCBI Taxonomy" id="1138194"/>
    <lineage>
        <taxon>Bacteria</taxon>
        <taxon>Pseudomonadati</taxon>
        <taxon>Pseudomonadota</taxon>
        <taxon>Alphaproteobacteria</taxon>
        <taxon>Hyphomicrobiales</taxon>
        <taxon>Rhizobiaceae</taxon>
        <taxon>Rhizobium/Agrobacterium group</taxon>
        <taxon>Rhizobium</taxon>
    </lineage>
</organism>
<dbReference type="Pfam" id="PF01019">
    <property type="entry name" value="G_glu_transpept"/>
    <property type="match status" value="1"/>
</dbReference>
<keyword evidence="6" id="KW-0317">Glutathione biosynthesis</keyword>
<comment type="catalytic activity">
    <reaction evidence="2 6">
        <text>glutathione + H2O = L-cysteinylglycine + L-glutamate</text>
        <dbReference type="Rhea" id="RHEA:28807"/>
        <dbReference type="ChEBI" id="CHEBI:15377"/>
        <dbReference type="ChEBI" id="CHEBI:29985"/>
        <dbReference type="ChEBI" id="CHEBI:57925"/>
        <dbReference type="ChEBI" id="CHEBI:61694"/>
        <dbReference type="EC" id="3.4.19.13"/>
    </reaction>
</comment>
<keyword evidence="6 7" id="KW-0808">Transferase</keyword>